<dbReference type="AlphaFoldDB" id="A0A2S0NDX0"/>
<sequence>MTAQTLRLVTDEFRNDPEIGDFMGDLASLLLIIQRLQRAISLIEMPQQAEVLAQFSQVAQSCANVALCYLGAMRELAGEPQSPVGRGPVAPR</sequence>
<dbReference type="KEGG" id="phr:C6569_14850"/>
<keyword evidence="2" id="KW-1185">Reference proteome</keyword>
<dbReference type="RefSeq" id="WP_106749577.1">
    <property type="nucleotide sequence ID" value="NZ_CP027668.1"/>
</dbReference>
<evidence type="ECO:0000313" key="1">
    <source>
        <dbReference type="EMBL" id="AVO46236.1"/>
    </source>
</evidence>
<evidence type="ECO:0000313" key="2">
    <source>
        <dbReference type="Proteomes" id="UP000237889"/>
    </source>
</evidence>
<dbReference type="EMBL" id="CP027668">
    <property type="protein sequence ID" value="AVO46236.1"/>
    <property type="molecule type" value="Genomic_DNA"/>
</dbReference>
<accession>A0A2S0NDX0</accession>
<dbReference type="Proteomes" id="UP000237889">
    <property type="component" value="Chromosome"/>
</dbReference>
<name>A0A2S0NDX0_9HYPH</name>
<organism evidence="1 2">
    <name type="scientific">Phreatobacter cathodiphilus</name>
    <dbReference type="NCBI Taxonomy" id="1868589"/>
    <lineage>
        <taxon>Bacteria</taxon>
        <taxon>Pseudomonadati</taxon>
        <taxon>Pseudomonadota</taxon>
        <taxon>Alphaproteobacteria</taxon>
        <taxon>Hyphomicrobiales</taxon>
        <taxon>Phreatobacteraceae</taxon>
        <taxon>Phreatobacter</taxon>
    </lineage>
</organism>
<protein>
    <submittedName>
        <fullName evidence="1">Uncharacterized protein</fullName>
    </submittedName>
</protein>
<gene>
    <name evidence="1" type="ORF">C6569_14850</name>
</gene>
<proteinExistence type="predicted"/>
<reference evidence="1 2" key="1">
    <citation type="submission" date="2018-03" db="EMBL/GenBank/DDBJ databases">
        <title>Genome sequencing of Phreatobacter sp.</title>
        <authorList>
            <person name="Kim S.-J."/>
            <person name="Heo J."/>
            <person name="Kwon S.-W."/>
        </authorList>
    </citation>
    <scope>NUCLEOTIDE SEQUENCE [LARGE SCALE GENOMIC DNA]</scope>
    <source>
        <strain evidence="1 2">S-12</strain>
    </source>
</reference>